<feature type="chain" id="PRO_5046295561" evidence="1">
    <location>
        <begin position="28"/>
        <end position="127"/>
    </location>
</feature>
<reference evidence="3" key="1">
    <citation type="journal article" date="2022" name="Int. J. Syst. Evol. Microbiol.">
        <title>Anaeromyxobacter oryzae sp. nov., Anaeromyxobacter diazotrophicus sp. nov. and Anaeromyxobacter paludicola sp. nov., isolated from paddy soils.</title>
        <authorList>
            <person name="Itoh H."/>
            <person name="Xu Z."/>
            <person name="Mise K."/>
            <person name="Masuda Y."/>
            <person name="Ushijima N."/>
            <person name="Hayakawa C."/>
            <person name="Shiratori Y."/>
            <person name="Senoo K."/>
        </authorList>
    </citation>
    <scope>NUCLEOTIDE SEQUENCE [LARGE SCALE GENOMIC DNA]</scope>
    <source>
        <strain evidence="3">Red232</strain>
    </source>
</reference>
<evidence type="ECO:0000313" key="2">
    <source>
        <dbReference type="EMBL" id="BDG01396.1"/>
    </source>
</evidence>
<dbReference type="Proteomes" id="UP001162891">
    <property type="component" value="Chromosome"/>
</dbReference>
<dbReference type="EMBL" id="AP025591">
    <property type="protein sequence ID" value="BDG01396.1"/>
    <property type="molecule type" value="Genomic_DNA"/>
</dbReference>
<organism evidence="2 3">
    <name type="scientific">Anaeromyxobacter oryzae</name>
    <dbReference type="NCBI Taxonomy" id="2918170"/>
    <lineage>
        <taxon>Bacteria</taxon>
        <taxon>Pseudomonadati</taxon>
        <taxon>Myxococcota</taxon>
        <taxon>Myxococcia</taxon>
        <taxon>Myxococcales</taxon>
        <taxon>Cystobacterineae</taxon>
        <taxon>Anaeromyxobacteraceae</taxon>
        <taxon>Anaeromyxobacter</taxon>
    </lineage>
</organism>
<accession>A0ABM7WPL1</accession>
<evidence type="ECO:0000313" key="3">
    <source>
        <dbReference type="Proteomes" id="UP001162891"/>
    </source>
</evidence>
<keyword evidence="1" id="KW-0732">Signal</keyword>
<keyword evidence="3" id="KW-1185">Reference proteome</keyword>
<dbReference type="RefSeq" id="WP_248357891.1">
    <property type="nucleotide sequence ID" value="NZ_AP025591.1"/>
</dbReference>
<name>A0ABM7WPL1_9BACT</name>
<gene>
    <name evidence="2" type="ORF">AMOR_03920</name>
</gene>
<feature type="signal peptide" evidence="1">
    <location>
        <begin position="1"/>
        <end position="27"/>
    </location>
</feature>
<protein>
    <submittedName>
        <fullName evidence="2">Uncharacterized protein</fullName>
    </submittedName>
</protein>
<proteinExistence type="predicted"/>
<evidence type="ECO:0000256" key="1">
    <source>
        <dbReference type="SAM" id="SignalP"/>
    </source>
</evidence>
<sequence length="127" mass="13327">MSRHARKSSTAARFVVALALLTSLAGAASAGEQKQAAAAAPAASPPSPAAVQPAALHACSQRADLLFVRKCLQACMIDSKTNTRVMQQSREREECQLRCGHQPEMASFVQACLERAARVAAAPAAVR</sequence>